<gene>
    <name evidence="2" type="ORF">J5U23_00470</name>
</gene>
<dbReference type="AlphaFoldDB" id="A0A8F5BLR1"/>
<evidence type="ECO:0000313" key="3">
    <source>
        <dbReference type="Proteomes" id="UP000694018"/>
    </source>
</evidence>
<dbReference type="Proteomes" id="UP000694018">
    <property type="component" value="Chromosome"/>
</dbReference>
<dbReference type="PANTHER" id="PTHR11614">
    <property type="entry name" value="PHOSPHOLIPASE-RELATED"/>
    <property type="match status" value="1"/>
</dbReference>
<protein>
    <recommendedName>
        <fullName evidence="1">Serine aminopeptidase S33 domain-containing protein</fullName>
    </recommendedName>
</protein>
<dbReference type="KEGG" id="sshi:J5U23_00470"/>
<accession>A0A8F5BLR1</accession>
<dbReference type="Pfam" id="PF12146">
    <property type="entry name" value="Hydrolase_4"/>
    <property type="match status" value="2"/>
</dbReference>
<feature type="domain" description="Serine aminopeptidase S33" evidence="1">
    <location>
        <begin position="12"/>
        <end position="123"/>
    </location>
</feature>
<organism evidence="2 3">
    <name type="scientific">Saccharolobus shibatae (strain ATCC 51178 / DSM 5389 / JCM 8931 / NBRC 15437 / B12)</name>
    <name type="common">Sulfolobus shibatae</name>
    <dbReference type="NCBI Taxonomy" id="523848"/>
    <lineage>
        <taxon>Archaea</taxon>
        <taxon>Thermoproteota</taxon>
        <taxon>Thermoprotei</taxon>
        <taxon>Sulfolobales</taxon>
        <taxon>Sulfolobaceae</taxon>
        <taxon>Saccharolobus</taxon>
    </lineage>
</organism>
<proteinExistence type="predicted"/>
<evidence type="ECO:0000259" key="1">
    <source>
        <dbReference type="Pfam" id="PF12146"/>
    </source>
</evidence>
<dbReference type="InterPro" id="IPR029058">
    <property type="entry name" value="AB_hydrolase_fold"/>
</dbReference>
<name>A0A8F5BLR1_SACSH</name>
<sequence length="231" mass="26600">MNKPPSMNESTLLIMFHGFTGNHIEAGRLFSDLAINLCNAGITTIRFDYRGHGDSCGLFDEAFSIKNALEDSEYVVNYAIKMGFSKIGFLGFSLGGEMALLTFKKFRNAIKALVLVAPVLSAEGPRSNWILNQDRYRYSPFGPFRLRDKIIGEMKVNLMHIADEINVPILIAHSKDDEVLDFRFSMEFYNQVKFTDKQILLFDKGGHIFYDYEVRQRLYKEVTEWLIKRLK</sequence>
<dbReference type="InterPro" id="IPR051044">
    <property type="entry name" value="MAG_DAG_Lipase"/>
</dbReference>
<evidence type="ECO:0000313" key="2">
    <source>
        <dbReference type="EMBL" id="QXJ27603.1"/>
    </source>
</evidence>
<dbReference type="EMBL" id="CP077717">
    <property type="protein sequence ID" value="QXJ27603.1"/>
    <property type="molecule type" value="Genomic_DNA"/>
</dbReference>
<dbReference type="SUPFAM" id="SSF53474">
    <property type="entry name" value="alpha/beta-Hydrolases"/>
    <property type="match status" value="1"/>
</dbReference>
<dbReference type="InterPro" id="IPR022742">
    <property type="entry name" value="Hydrolase_4"/>
</dbReference>
<reference evidence="2" key="1">
    <citation type="journal article" date="2021" name="Environ. Microbiol.">
        <title>New insights into the diversity and evolution of the archaeal mobilome from three complete genomes of Saccharolobus shibatae.</title>
        <authorList>
            <person name="Medvedeva S."/>
            <person name="Brandt D."/>
            <person name="Cvirkaite-Krupovic V."/>
            <person name="Liu Y."/>
            <person name="Severinov K."/>
            <person name="Ishino S."/>
            <person name="Ishino Y."/>
            <person name="Prangishvili D."/>
            <person name="Kalinowski J."/>
            <person name="Krupovic M."/>
        </authorList>
    </citation>
    <scope>NUCLEOTIDE SEQUENCE</scope>
    <source>
        <strain evidence="2">B12</strain>
    </source>
</reference>
<dbReference type="Gene3D" id="3.40.50.1820">
    <property type="entry name" value="alpha/beta hydrolase"/>
    <property type="match status" value="1"/>
</dbReference>
<feature type="domain" description="Serine aminopeptidase S33" evidence="1">
    <location>
        <begin position="160"/>
        <end position="207"/>
    </location>
</feature>